<dbReference type="EMBL" id="RWIS01000001">
    <property type="protein sequence ID" value="RSK37681.1"/>
    <property type="molecule type" value="Genomic_DNA"/>
</dbReference>
<comment type="caution">
    <text evidence="1">The sequence shown here is derived from an EMBL/GenBank/DDBJ whole genome shotgun (WGS) entry which is preliminary data.</text>
</comment>
<gene>
    <name evidence="1" type="ORF">EI290_03305</name>
</gene>
<dbReference type="InterPro" id="IPR011990">
    <property type="entry name" value="TPR-like_helical_dom_sf"/>
</dbReference>
<dbReference type="Proteomes" id="UP000280066">
    <property type="component" value="Unassembled WGS sequence"/>
</dbReference>
<dbReference type="OrthoDB" id="622163at2"/>
<dbReference type="InterPro" id="IPR041662">
    <property type="entry name" value="SusD-like_2"/>
</dbReference>
<dbReference type="RefSeq" id="WP_125426667.1">
    <property type="nucleotide sequence ID" value="NZ_RWIS01000001.1"/>
</dbReference>
<accession>A0A428JUI2</accession>
<evidence type="ECO:0000313" key="2">
    <source>
        <dbReference type="Proteomes" id="UP000280066"/>
    </source>
</evidence>
<name>A0A428JUI2_9BACT</name>
<organism evidence="1 2">
    <name type="scientific">Hymenobacter metallilatus</name>
    <dbReference type="NCBI Taxonomy" id="2493666"/>
    <lineage>
        <taxon>Bacteria</taxon>
        <taxon>Pseudomonadati</taxon>
        <taxon>Bacteroidota</taxon>
        <taxon>Cytophagia</taxon>
        <taxon>Cytophagales</taxon>
        <taxon>Hymenobacteraceae</taxon>
        <taxon>Hymenobacter</taxon>
    </lineage>
</organism>
<dbReference type="Gene3D" id="1.25.40.390">
    <property type="match status" value="1"/>
</dbReference>
<dbReference type="AlphaFoldDB" id="A0A428JUI2"/>
<dbReference type="Pfam" id="PF12771">
    <property type="entry name" value="SusD-like_2"/>
    <property type="match status" value="1"/>
</dbReference>
<protein>
    <submittedName>
        <fullName evidence="1">SusD/RagB family nutrient-binding outer membrane lipoprotein</fullName>
    </submittedName>
</protein>
<evidence type="ECO:0000313" key="1">
    <source>
        <dbReference type="EMBL" id="RSK37681.1"/>
    </source>
</evidence>
<sequence>MPAVQSVVLRRTVPLLLALLPACTDRFEEINTDPTRTSTPTSDQLFARALKYGSLYDNDFQVGEHLHANMWVQYFANSTPHFNTDRYESNDQWATTFWTTFYTGYGMDVQEVIGRVQADPAQVNRLSMARIWRAFLFQRITDYWGDVPYTAAFQGAATEIQPAYDSQQSIYTSLLQELQQAAAAFDDTQPLTFGAADLLYSNAGAANPVATPALAHQRWQRFANSLRLRMAMRLSEASPLLASLQARAALADGVMQSSQESAVMNNTGGSIRINQNPLSVVLGFNDSRISATLVDYLTRYHDPRLPVLVGPVSATNPARIGLANGLSATQLALPEYNPARYSSAGPRYLTPTNDQHLLTYAEVCFLRAEACLRGWDTSGSAEQWYYQGVREALALVDITDAAVVGAYLQDPAVRFTPGRALEQIITQKWLSLFGNNGFEAYAEYRRTGFPVLRSAANPGETGGAVPLRLRYPTVEQRLNSAAYQRAVSRQGPDLMTTPVWWDK</sequence>
<reference evidence="1 2" key="1">
    <citation type="submission" date="2018-12" db="EMBL/GenBank/DDBJ databases">
        <authorList>
            <person name="Feng G."/>
            <person name="Zhu H."/>
        </authorList>
    </citation>
    <scope>NUCLEOTIDE SEQUENCE [LARGE SCALE GENOMIC DNA]</scope>
    <source>
        <strain evidence="1 2">9PBR-2</strain>
    </source>
</reference>
<keyword evidence="2" id="KW-1185">Reference proteome</keyword>
<dbReference type="SUPFAM" id="SSF48452">
    <property type="entry name" value="TPR-like"/>
    <property type="match status" value="1"/>
</dbReference>
<proteinExistence type="predicted"/>
<keyword evidence="1" id="KW-0449">Lipoprotein</keyword>